<sequence length="283" mass="30870">MITRNPLRMLGRLAIAGAIAVTAMAAGADAPRIAVTDLSYEETVSAYFENVEYKEKFNASASRSERFRDSDYASSGASSERARASGEVSYRSSSGVYTFINRGELRKFTADIKGELLRAGYRVVQGKPWTQKNTEKLYDIIGRIKQGYYAGADYVLWGTINHVEFRDEVNPIQGSNATSVSLSLELVGEFSLINTKTYEVKAAFSALGEGSDTKFANAAGTRISLNRGKVMQEVSRSLGEAVASEVSGQFGGGSGYEPRSNQEGGSRNLRPVEERSEKVIIYK</sequence>
<gene>
    <name evidence="3" type="ORF">DFR40_3349</name>
</gene>
<keyword evidence="4" id="KW-1185">Reference proteome</keyword>
<feature type="signal peptide" evidence="2">
    <location>
        <begin position="1"/>
        <end position="25"/>
    </location>
</feature>
<evidence type="ECO:0008006" key="5">
    <source>
        <dbReference type="Google" id="ProtNLM"/>
    </source>
</evidence>
<proteinExistence type="predicted"/>
<dbReference type="Proteomes" id="UP000270626">
    <property type="component" value="Unassembled WGS sequence"/>
</dbReference>
<evidence type="ECO:0000256" key="2">
    <source>
        <dbReference type="SAM" id="SignalP"/>
    </source>
</evidence>
<protein>
    <recommendedName>
        <fullName evidence="5">Peptidoglycan-synthase activator LpoB</fullName>
    </recommendedName>
</protein>
<evidence type="ECO:0000313" key="3">
    <source>
        <dbReference type="EMBL" id="RKT49683.1"/>
    </source>
</evidence>
<evidence type="ECO:0000313" key="4">
    <source>
        <dbReference type="Proteomes" id="UP000270626"/>
    </source>
</evidence>
<feature type="compositionally biased region" description="Basic and acidic residues" evidence="1">
    <location>
        <begin position="270"/>
        <end position="283"/>
    </location>
</feature>
<feature type="chain" id="PRO_5019768728" description="Peptidoglycan-synthase activator LpoB" evidence="2">
    <location>
        <begin position="26"/>
        <end position="283"/>
    </location>
</feature>
<feature type="region of interest" description="Disordered" evidence="1">
    <location>
        <begin position="246"/>
        <end position="283"/>
    </location>
</feature>
<dbReference type="OrthoDB" id="8617715at2"/>
<evidence type="ECO:0000256" key="1">
    <source>
        <dbReference type="SAM" id="MobiDB-lite"/>
    </source>
</evidence>
<name>A0A495VMP2_9RHOO</name>
<organism evidence="3 4">
    <name type="scientific">Azonexus fungiphilus</name>
    <dbReference type="NCBI Taxonomy" id="146940"/>
    <lineage>
        <taxon>Bacteria</taxon>
        <taxon>Pseudomonadati</taxon>
        <taxon>Pseudomonadota</taxon>
        <taxon>Betaproteobacteria</taxon>
        <taxon>Rhodocyclales</taxon>
        <taxon>Azonexaceae</taxon>
        <taxon>Azonexus</taxon>
    </lineage>
</organism>
<keyword evidence="2" id="KW-0732">Signal</keyword>
<comment type="caution">
    <text evidence="3">The sequence shown here is derived from an EMBL/GenBank/DDBJ whole genome shotgun (WGS) entry which is preliminary data.</text>
</comment>
<accession>A0A495VMP2</accession>
<dbReference type="AlphaFoldDB" id="A0A495VMP2"/>
<dbReference type="EMBL" id="RBXP01000020">
    <property type="protein sequence ID" value="RKT49683.1"/>
    <property type="molecule type" value="Genomic_DNA"/>
</dbReference>
<dbReference type="RefSeq" id="WP_121459602.1">
    <property type="nucleotide sequence ID" value="NZ_JAANMQ010000006.1"/>
</dbReference>
<reference evidence="3 4" key="1">
    <citation type="submission" date="2018-10" db="EMBL/GenBank/DDBJ databases">
        <title>Genomic Encyclopedia of Type Strains, Phase IV (KMG-IV): sequencing the most valuable type-strain genomes for metagenomic binning, comparative biology and taxonomic classification.</title>
        <authorList>
            <person name="Goeker M."/>
        </authorList>
    </citation>
    <scope>NUCLEOTIDE SEQUENCE [LARGE SCALE GENOMIC DNA]</scope>
    <source>
        <strain evidence="3 4">DSM 23841</strain>
    </source>
</reference>